<dbReference type="AlphaFoldDB" id="A0A1F5N9G5"/>
<evidence type="ECO:0000313" key="14">
    <source>
        <dbReference type="Proteomes" id="UP000177610"/>
    </source>
</evidence>
<keyword evidence="4" id="KW-0963">Cytoplasm</keyword>
<reference evidence="13 14" key="1">
    <citation type="journal article" date="2016" name="Nat. Commun.">
        <title>Thousands of microbial genomes shed light on interconnected biogeochemical processes in an aquifer system.</title>
        <authorList>
            <person name="Anantharaman K."/>
            <person name="Brown C.T."/>
            <person name="Hug L.A."/>
            <person name="Sharon I."/>
            <person name="Castelle C.J."/>
            <person name="Probst A.J."/>
            <person name="Thomas B.C."/>
            <person name="Singh A."/>
            <person name="Wilkins M.J."/>
            <person name="Karaoz U."/>
            <person name="Brodie E.L."/>
            <person name="Williams K.H."/>
            <person name="Hubbard S.S."/>
            <person name="Banfield J.F."/>
        </authorList>
    </citation>
    <scope>NUCLEOTIDE SEQUENCE [LARGE SCALE GENOMIC DNA]</scope>
</reference>
<dbReference type="GO" id="GO:0000049">
    <property type="term" value="F:tRNA binding"/>
    <property type="evidence" value="ECO:0007669"/>
    <property type="project" value="TreeGrafter"/>
</dbReference>
<dbReference type="GO" id="GO:0005524">
    <property type="term" value="F:ATP binding"/>
    <property type="evidence" value="ECO:0007669"/>
    <property type="project" value="UniProtKB-KW"/>
</dbReference>
<dbReference type="PANTHER" id="PTHR17490:SF16">
    <property type="entry name" value="THREONYLCARBAMOYL-AMP SYNTHASE"/>
    <property type="match status" value="1"/>
</dbReference>
<evidence type="ECO:0000256" key="11">
    <source>
        <dbReference type="ARBA" id="ARBA00048366"/>
    </source>
</evidence>
<gene>
    <name evidence="13" type="ORF">A2717_01900</name>
</gene>
<keyword evidence="8" id="KW-0547">Nucleotide-binding</keyword>
<sequence length="233" mass="25740">MADIFSRKGRRIAEIIFAVKILKAGGIVVYPTDTAYGLAVDATNPEAVAKLYRLKGRHFRKPTHVIIPGEYYHTTEYGSKWLSRIVKVTPDAKKLIRKFWPGPLTIVLPLKAKGKSWKKLSAGTGTLGIRWPKNKIALELVKKFGKPITTTSANVSGQPNTYSVEQVKKQFQSSNPPAGGKPDFYLDGGKLRKTKPSTVVSMIKDAKILRVGPITEKQIANALNTQKISLLFP</sequence>
<evidence type="ECO:0000256" key="8">
    <source>
        <dbReference type="ARBA" id="ARBA00022741"/>
    </source>
</evidence>
<evidence type="ECO:0000256" key="3">
    <source>
        <dbReference type="ARBA" id="ARBA00012584"/>
    </source>
</evidence>
<evidence type="ECO:0000256" key="10">
    <source>
        <dbReference type="ARBA" id="ARBA00029774"/>
    </source>
</evidence>
<comment type="caution">
    <text evidence="13">The sequence shown here is derived from an EMBL/GenBank/DDBJ whole genome shotgun (WGS) entry which is preliminary data.</text>
</comment>
<evidence type="ECO:0000256" key="4">
    <source>
        <dbReference type="ARBA" id="ARBA00022490"/>
    </source>
</evidence>
<evidence type="ECO:0000256" key="7">
    <source>
        <dbReference type="ARBA" id="ARBA00022695"/>
    </source>
</evidence>
<keyword evidence="5" id="KW-0808">Transferase</keyword>
<evidence type="ECO:0000256" key="6">
    <source>
        <dbReference type="ARBA" id="ARBA00022694"/>
    </source>
</evidence>
<comment type="similarity">
    <text evidence="2">Belongs to the SUA5 family.</text>
</comment>
<comment type="subcellular location">
    <subcellularLocation>
        <location evidence="1">Cytoplasm</location>
    </subcellularLocation>
</comment>
<dbReference type="Gene3D" id="3.90.870.10">
    <property type="entry name" value="DHBP synthase"/>
    <property type="match status" value="1"/>
</dbReference>
<dbReference type="InterPro" id="IPR006070">
    <property type="entry name" value="Sua5-like_dom"/>
</dbReference>
<dbReference type="PANTHER" id="PTHR17490">
    <property type="entry name" value="SUA5"/>
    <property type="match status" value="1"/>
</dbReference>
<dbReference type="PROSITE" id="PS51163">
    <property type="entry name" value="YRDC"/>
    <property type="match status" value="1"/>
</dbReference>
<dbReference type="GO" id="GO:0061710">
    <property type="term" value="F:L-threonylcarbamoyladenylate synthase"/>
    <property type="evidence" value="ECO:0007669"/>
    <property type="project" value="UniProtKB-EC"/>
</dbReference>
<evidence type="ECO:0000256" key="2">
    <source>
        <dbReference type="ARBA" id="ARBA00007663"/>
    </source>
</evidence>
<dbReference type="InterPro" id="IPR017945">
    <property type="entry name" value="DHBP_synth_RibB-like_a/b_dom"/>
</dbReference>
<evidence type="ECO:0000256" key="1">
    <source>
        <dbReference type="ARBA" id="ARBA00004496"/>
    </source>
</evidence>
<dbReference type="STRING" id="1817821.A2717_01900"/>
<dbReference type="GO" id="GO:0005737">
    <property type="term" value="C:cytoplasm"/>
    <property type="evidence" value="ECO:0007669"/>
    <property type="project" value="UniProtKB-SubCell"/>
</dbReference>
<feature type="domain" description="YrdC-like" evidence="12">
    <location>
        <begin position="12"/>
        <end position="214"/>
    </location>
</feature>
<dbReference type="GO" id="GO:0008033">
    <property type="term" value="P:tRNA processing"/>
    <property type="evidence" value="ECO:0007669"/>
    <property type="project" value="UniProtKB-KW"/>
</dbReference>
<dbReference type="EC" id="2.7.7.87" evidence="3"/>
<evidence type="ECO:0000256" key="5">
    <source>
        <dbReference type="ARBA" id="ARBA00022679"/>
    </source>
</evidence>
<keyword evidence="6" id="KW-0819">tRNA processing</keyword>
<dbReference type="Proteomes" id="UP000177610">
    <property type="component" value="Unassembled WGS sequence"/>
</dbReference>
<dbReference type="Pfam" id="PF01300">
    <property type="entry name" value="Sua5_yciO_yrdC"/>
    <property type="match status" value="1"/>
</dbReference>
<evidence type="ECO:0000256" key="9">
    <source>
        <dbReference type="ARBA" id="ARBA00022840"/>
    </source>
</evidence>
<dbReference type="SUPFAM" id="SSF55821">
    <property type="entry name" value="YrdC/RibB"/>
    <property type="match status" value="1"/>
</dbReference>
<protein>
    <recommendedName>
        <fullName evidence="10">L-threonylcarbamoyladenylate synthase</fullName>
        <ecNumber evidence="3">2.7.7.87</ecNumber>
    </recommendedName>
    <alternativeName>
        <fullName evidence="10">L-threonylcarbamoyladenylate synthase</fullName>
    </alternativeName>
</protein>
<evidence type="ECO:0000313" key="13">
    <source>
        <dbReference type="EMBL" id="OGE74279.1"/>
    </source>
</evidence>
<organism evidence="13 14">
    <name type="scientific">Candidatus Doudnabacteria bacterium RIFCSPHIGHO2_01_FULL_41_86</name>
    <dbReference type="NCBI Taxonomy" id="1817821"/>
    <lineage>
        <taxon>Bacteria</taxon>
        <taxon>Candidatus Doudnaibacteriota</taxon>
    </lineage>
</organism>
<accession>A0A1F5N9G5</accession>
<dbReference type="GO" id="GO:0006450">
    <property type="term" value="P:regulation of translational fidelity"/>
    <property type="evidence" value="ECO:0007669"/>
    <property type="project" value="TreeGrafter"/>
</dbReference>
<dbReference type="EMBL" id="MFEH01000001">
    <property type="protein sequence ID" value="OGE74279.1"/>
    <property type="molecule type" value="Genomic_DNA"/>
</dbReference>
<dbReference type="GO" id="GO:0003725">
    <property type="term" value="F:double-stranded RNA binding"/>
    <property type="evidence" value="ECO:0007669"/>
    <property type="project" value="InterPro"/>
</dbReference>
<keyword evidence="7" id="KW-0548">Nucleotidyltransferase</keyword>
<comment type="catalytic activity">
    <reaction evidence="11">
        <text>L-threonine + hydrogencarbonate + ATP = L-threonylcarbamoyladenylate + diphosphate + H2O</text>
        <dbReference type="Rhea" id="RHEA:36407"/>
        <dbReference type="ChEBI" id="CHEBI:15377"/>
        <dbReference type="ChEBI" id="CHEBI:17544"/>
        <dbReference type="ChEBI" id="CHEBI:30616"/>
        <dbReference type="ChEBI" id="CHEBI:33019"/>
        <dbReference type="ChEBI" id="CHEBI:57926"/>
        <dbReference type="ChEBI" id="CHEBI:73682"/>
        <dbReference type="EC" id="2.7.7.87"/>
    </reaction>
</comment>
<dbReference type="NCBIfam" id="TIGR00057">
    <property type="entry name" value="L-threonylcarbamoyladenylate synthase"/>
    <property type="match status" value="1"/>
</dbReference>
<dbReference type="InterPro" id="IPR050156">
    <property type="entry name" value="TC-AMP_synthase_SUA5"/>
</dbReference>
<keyword evidence="9" id="KW-0067">ATP-binding</keyword>
<name>A0A1F5N9G5_9BACT</name>
<evidence type="ECO:0000259" key="12">
    <source>
        <dbReference type="PROSITE" id="PS51163"/>
    </source>
</evidence>
<proteinExistence type="inferred from homology"/>